<keyword evidence="2" id="KW-1185">Reference proteome</keyword>
<dbReference type="EMBL" id="JAOTEM010000004">
    <property type="protein sequence ID" value="MCU7618429.1"/>
    <property type="molecule type" value="Genomic_DNA"/>
</dbReference>
<proteinExistence type="predicted"/>
<comment type="caution">
    <text evidence="1">The sequence shown here is derived from an EMBL/GenBank/DDBJ whole genome shotgun (WGS) entry which is preliminary data.</text>
</comment>
<evidence type="ECO:0000313" key="1">
    <source>
        <dbReference type="EMBL" id="MCU7618429.1"/>
    </source>
</evidence>
<name>A0ABT2W8A8_9FLAO</name>
<accession>A0ABT2W8A8</accession>
<dbReference type="Proteomes" id="UP001208649">
    <property type="component" value="Unassembled WGS sequence"/>
</dbReference>
<protein>
    <submittedName>
        <fullName evidence="1">Uncharacterized protein</fullName>
    </submittedName>
</protein>
<evidence type="ECO:0000313" key="2">
    <source>
        <dbReference type="Proteomes" id="UP001208649"/>
    </source>
</evidence>
<dbReference type="RefSeq" id="WP_263003945.1">
    <property type="nucleotide sequence ID" value="NZ_JAOTEM010000004.1"/>
</dbReference>
<reference evidence="2" key="1">
    <citation type="submission" date="2023-07" db="EMBL/GenBank/DDBJ databases">
        <title>Chryseobacterium sp. strain PBS4-4 Genome sequencing and assembly.</title>
        <authorList>
            <person name="Jung Y."/>
        </authorList>
    </citation>
    <scope>NUCLEOTIDE SEQUENCE [LARGE SCALE GENOMIC DNA]</scope>
    <source>
        <strain evidence="2">PBS4-4</strain>
    </source>
</reference>
<organism evidence="1 2">
    <name type="scientific">Chryseobacterium edaphi</name>
    <dbReference type="NCBI Taxonomy" id="2976532"/>
    <lineage>
        <taxon>Bacteria</taxon>
        <taxon>Pseudomonadati</taxon>
        <taxon>Bacteroidota</taxon>
        <taxon>Flavobacteriia</taxon>
        <taxon>Flavobacteriales</taxon>
        <taxon>Weeksellaceae</taxon>
        <taxon>Chryseobacterium group</taxon>
        <taxon>Chryseobacterium</taxon>
    </lineage>
</organism>
<sequence length="421" mass="47805">MSKIKALGLPNKIKALGLGNIEVLEAKKIQSEPDNEDFLPIVRINNSEKSKNCIVSVADCASEKINLGIDFDDDLRNYTVPDIVITKNSKAYIPLQNIQGYDGWGYQDGDGILEFRTNNAKAKIRLLSEKNPEKINTNSKTYDLKDAEFGDQYTLEIFHTLNRGDKFSIEIYASDDNDGIWGRSKKTVKCGKLNFTVIQQDVFMVDELKKGFDLLSIISQEHKKRPTTGEYSVNYCIQGADRFLGAIVDNKKDFYAYDDKSQQLIYSPGFTTAIDRAKKIEKLGYGRNYKEFDGGIFGIQEVNKIDKYGNNPSRKLSLKTNGKEAINNYFQTVVKNKIGIHIFYLSIVEAFHTLFIVIDNTNPCDPTYKIYDEDGETSSYGQLKTIGDGLVGQSQWVYTWAKPKFGYWAKLNVSLLKFQRK</sequence>
<gene>
    <name evidence="1" type="ORF">NZ698_14610</name>
</gene>